<proteinExistence type="predicted"/>
<evidence type="ECO:0000313" key="1">
    <source>
        <dbReference type="EMBL" id="CAI9570377.1"/>
    </source>
</evidence>
<sequence length="59" mass="6363">MALGRKELTCGVIKGLTVCCVSVCHFQTFVSIFCTAQPSRAVYLQRSTNTPPPSKTLTA</sequence>
<organism evidence="1 2">
    <name type="scientific">Staurois parvus</name>
    <dbReference type="NCBI Taxonomy" id="386267"/>
    <lineage>
        <taxon>Eukaryota</taxon>
        <taxon>Metazoa</taxon>
        <taxon>Chordata</taxon>
        <taxon>Craniata</taxon>
        <taxon>Vertebrata</taxon>
        <taxon>Euteleostomi</taxon>
        <taxon>Amphibia</taxon>
        <taxon>Batrachia</taxon>
        <taxon>Anura</taxon>
        <taxon>Neobatrachia</taxon>
        <taxon>Ranoidea</taxon>
        <taxon>Ranidae</taxon>
        <taxon>Staurois</taxon>
    </lineage>
</organism>
<dbReference type="EMBL" id="CATNWA010014315">
    <property type="protein sequence ID" value="CAI9570377.1"/>
    <property type="molecule type" value="Genomic_DNA"/>
</dbReference>
<reference evidence="1" key="1">
    <citation type="submission" date="2023-05" db="EMBL/GenBank/DDBJ databases">
        <authorList>
            <person name="Stuckert A."/>
        </authorList>
    </citation>
    <scope>NUCLEOTIDE SEQUENCE</scope>
</reference>
<comment type="caution">
    <text evidence="1">The sequence shown here is derived from an EMBL/GenBank/DDBJ whole genome shotgun (WGS) entry which is preliminary data.</text>
</comment>
<protein>
    <submittedName>
        <fullName evidence="1">Uncharacterized protein</fullName>
    </submittedName>
</protein>
<keyword evidence="2" id="KW-1185">Reference proteome</keyword>
<accession>A0ABN9DGX0</accession>
<dbReference type="Proteomes" id="UP001162483">
    <property type="component" value="Unassembled WGS sequence"/>
</dbReference>
<evidence type="ECO:0000313" key="2">
    <source>
        <dbReference type="Proteomes" id="UP001162483"/>
    </source>
</evidence>
<name>A0ABN9DGX0_9NEOB</name>
<gene>
    <name evidence="1" type="ORF">SPARVUS_LOCUS7089612</name>
</gene>
<feature type="non-terminal residue" evidence="1">
    <location>
        <position position="59"/>
    </location>
</feature>